<dbReference type="RefSeq" id="WP_117393947.1">
    <property type="nucleotide sequence ID" value="NZ_QWDC01000004.1"/>
</dbReference>
<dbReference type="CDD" id="cd00077">
    <property type="entry name" value="HDc"/>
    <property type="match status" value="1"/>
</dbReference>
<dbReference type="OrthoDB" id="9805041at2"/>
<evidence type="ECO:0000313" key="6">
    <source>
        <dbReference type="Proteomes" id="UP000264217"/>
    </source>
</evidence>
<dbReference type="InterPro" id="IPR006674">
    <property type="entry name" value="HD_domain"/>
</dbReference>
<dbReference type="PANTHER" id="PTHR21262">
    <property type="entry name" value="GUANOSINE-3',5'-BIS DIPHOSPHATE 3'-PYROPHOSPHOHYDROLASE"/>
    <property type="match status" value="1"/>
</dbReference>
<dbReference type="SMART" id="SM00471">
    <property type="entry name" value="HDc"/>
    <property type="match status" value="1"/>
</dbReference>
<dbReference type="Pfam" id="PF19296">
    <property type="entry name" value="RelA_AH_RIS"/>
    <property type="match status" value="1"/>
</dbReference>
<dbReference type="InterPro" id="IPR012675">
    <property type="entry name" value="Beta-grasp_dom_sf"/>
</dbReference>
<keyword evidence="5" id="KW-0378">Hydrolase</keyword>
<evidence type="ECO:0000259" key="4">
    <source>
        <dbReference type="PROSITE" id="PS51880"/>
    </source>
</evidence>
<accession>A0A372NQ85</accession>
<dbReference type="Gene3D" id="3.10.20.30">
    <property type="match status" value="1"/>
</dbReference>
<feature type="domain" description="HD" evidence="3">
    <location>
        <begin position="60"/>
        <end position="159"/>
    </location>
</feature>
<dbReference type="SUPFAM" id="SSF55021">
    <property type="entry name" value="ACT-like"/>
    <property type="match status" value="1"/>
</dbReference>
<comment type="caution">
    <text evidence="5">The sequence shown here is derived from an EMBL/GenBank/DDBJ whole genome shotgun (WGS) entry which is preliminary data.</text>
</comment>
<dbReference type="SUPFAM" id="SSF81301">
    <property type="entry name" value="Nucleotidyltransferase"/>
    <property type="match status" value="1"/>
</dbReference>
<dbReference type="InterPro" id="IPR007685">
    <property type="entry name" value="RelA_SpoT"/>
</dbReference>
<dbReference type="Gene3D" id="1.10.3210.10">
    <property type="entry name" value="Hypothetical protein af1432"/>
    <property type="match status" value="1"/>
</dbReference>
<comment type="pathway">
    <text evidence="1">Purine metabolism.</text>
</comment>
<dbReference type="SUPFAM" id="SSF109604">
    <property type="entry name" value="HD-domain/PDEase-like"/>
    <property type="match status" value="1"/>
</dbReference>
<comment type="function">
    <text evidence="2">In eubacteria ppGpp (guanosine 3'-diphosphate 5'-diphosphate) is a mediator of the stringent response that coordinates a variety of cellular activities in response to changes in nutritional abundance.</text>
</comment>
<dbReference type="InterPro" id="IPR043519">
    <property type="entry name" value="NT_sf"/>
</dbReference>
<dbReference type="SUPFAM" id="SSF81271">
    <property type="entry name" value="TGS-like"/>
    <property type="match status" value="1"/>
</dbReference>
<dbReference type="InterPro" id="IPR002912">
    <property type="entry name" value="ACT_dom"/>
</dbReference>
<reference evidence="5 6" key="1">
    <citation type="submission" date="2018-08" db="EMBL/GenBank/DDBJ databases">
        <title>Mucilaginibacter sp. MYSH2.</title>
        <authorList>
            <person name="Seo T."/>
        </authorList>
    </citation>
    <scope>NUCLEOTIDE SEQUENCE [LARGE SCALE GENOMIC DNA]</scope>
    <source>
        <strain evidence="5 6">MYSH2</strain>
    </source>
</reference>
<dbReference type="Pfam" id="PF13328">
    <property type="entry name" value="HD_4"/>
    <property type="match status" value="1"/>
</dbReference>
<keyword evidence="6" id="KW-1185">Reference proteome</keyword>
<dbReference type="CDD" id="cd04876">
    <property type="entry name" value="ACT_RelA-SpoT"/>
    <property type="match status" value="1"/>
</dbReference>
<dbReference type="PROSITE" id="PS51880">
    <property type="entry name" value="TGS"/>
    <property type="match status" value="1"/>
</dbReference>
<dbReference type="AlphaFoldDB" id="A0A372NQ85"/>
<dbReference type="GO" id="GO:0005886">
    <property type="term" value="C:plasma membrane"/>
    <property type="evidence" value="ECO:0007669"/>
    <property type="project" value="TreeGrafter"/>
</dbReference>
<dbReference type="InterPro" id="IPR003607">
    <property type="entry name" value="HD/PDEase_dom"/>
</dbReference>
<dbReference type="InterPro" id="IPR033655">
    <property type="entry name" value="TGS_RelA/SpoT"/>
</dbReference>
<feature type="domain" description="TGS" evidence="4">
    <location>
        <begin position="402"/>
        <end position="463"/>
    </location>
</feature>
<proteinExistence type="inferred from homology"/>
<dbReference type="GO" id="GO:0016787">
    <property type="term" value="F:hydrolase activity"/>
    <property type="evidence" value="ECO:0007669"/>
    <property type="project" value="UniProtKB-KW"/>
</dbReference>
<evidence type="ECO:0000313" key="5">
    <source>
        <dbReference type="EMBL" id="RFZ90535.1"/>
    </source>
</evidence>
<dbReference type="CDD" id="cd05399">
    <property type="entry name" value="NT_Rel-Spo_like"/>
    <property type="match status" value="1"/>
</dbReference>
<dbReference type="PROSITE" id="PS51831">
    <property type="entry name" value="HD"/>
    <property type="match status" value="1"/>
</dbReference>
<protein>
    <submittedName>
        <fullName evidence="5">Bifunctional (P)ppGpp synthetase/guanosine-3',5'-bis(Diphosphate) 3'-pyrophosphohydrolase</fullName>
    </submittedName>
</protein>
<evidence type="ECO:0000256" key="2">
    <source>
        <dbReference type="RuleBase" id="RU003847"/>
    </source>
</evidence>
<dbReference type="NCBIfam" id="TIGR00691">
    <property type="entry name" value="spoT_relA"/>
    <property type="match status" value="1"/>
</dbReference>
<evidence type="ECO:0000259" key="3">
    <source>
        <dbReference type="PROSITE" id="PS51831"/>
    </source>
</evidence>
<dbReference type="InterPro" id="IPR012676">
    <property type="entry name" value="TGS-like"/>
</dbReference>
<organism evidence="5 6">
    <name type="scientific">Mucilaginibacter conchicola</name>
    <dbReference type="NCBI Taxonomy" id="2303333"/>
    <lineage>
        <taxon>Bacteria</taxon>
        <taxon>Pseudomonadati</taxon>
        <taxon>Bacteroidota</taxon>
        <taxon>Sphingobacteriia</taxon>
        <taxon>Sphingobacteriales</taxon>
        <taxon>Sphingobacteriaceae</taxon>
        <taxon>Mucilaginibacter</taxon>
    </lineage>
</organism>
<name>A0A372NQ85_9SPHI</name>
<sequence length="740" mass="84478">MKDLVIDLEAEKKEILKRYRALLRASKSTLQKGDKRLIRKAFEMALESHKDMRRKSGEPYIYHPIAVAQIAAEEIGLGTTSIVCALLHDVVEDTDVTLEDIELEFGKKVAKIIDGLTKISGVFDTNSSLQAENFRKMLLTLADDVRVILIKLADRLHNMRTMEFMPRDKQLKLSSETVYLYAPLAHRLGLYAIKSELEDLSMKYMERETYQFIKNKLNEKKAERERFISDFIKPVQKVLEGQDLHGEVFGRPKSIHSIWNKMKKKAIPFEEVYDLFAIRIILDSTPENEKAECWKAYSIVTDLYRPNPDRLRDWISSPKANGYESLHTTVMGPRGQWVEVQIRTKRMNEIAEKGFAAHWKYKESSTDSGLDQWVQKVRDMLKNPDSNALDFLDDFKMNLFSDEIFIFTPKGALIQLPLNATALDFAFEIHTDVGASCIGAKVNHKLVPLSHKLQNGDQVEIITSGKQTPKEDWLNFVVTAKAKAKIKSALKEEKRKIAEDGKEILERKMKSIKLTYNSENLQKLSYYFKLPSTQDLFYNVAKGLIDIKDLREYQASEKVIENKPQDKIEVDQLQSLVKSIKTKDSDILLIGEDMQKIDYKLAACCNPIPGDDVFGFITVGDGIKIHRTNCPNAAKLMANYGYRIVKARWTNQQELAFLTGLRITGIDDVGLINKLTTVISQDFKVNIRSITVDSDNGIFEGSIMVYVNDTDHLENLIKKLNQVKGITQVVRFDSAVEKAS</sequence>
<dbReference type="Pfam" id="PF13291">
    <property type="entry name" value="ACT_4"/>
    <property type="match status" value="1"/>
</dbReference>
<dbReference type="CDD" id="cd01668">
    <property type="entry name" value="TGS_RSH"/>
    <property type="match status" value="1"/>
</dbReference>
<comment type="similarity">
    <text evidence="2">Belongs to the relA/spoT family.</text>
</comment>
<dbReference type="PANTHER" id="PTHR21262:SF31">
    <property type="entry name" value="GTP PYROPHOSPHOKINASE"/>
    <property type="match status" value="1"/>
</dbReference>
<dbReference type="InterPro" id="IPR004095">
    <property type="entry name" value="TGS"/>
</dbReference>
<dbReference type="FunFam" id="3.10.20.30:FF:000002">
    <property type="entry name" value="GTP pyrophosphokinase (RelA/SpoT)"/>
    <property type="match status" value="1"/>
</dbReference>
<dbReference type="Gene3D" id="3.30.70.260">
    <property type="match status" value="1"/>
</dbReference>
<dbReference type="Pfam" id="PF04607">
    <property type="entry name" value="RelA_SpoT"/>
    <property type="match status" value="1"/>
</dbReference>
<dbReference type="SMART" id="SM00954">
    <property type="entry name" value="RelA_SpoT"/>
    <property type="match status" value="1"/>
</dbReference>
<dbReference type="Gene3D" id="3.30.460.10">
    <property type="entry name" value="Beta Polymerase, domain 2"/>
    <property type="match status" value="1"/>
</dbReference>
<gene>
    <name evidence="5" type="ORF">D0C36_22410</name>
</gene>
<dbReference type="Pfam" id="PF02824">
    <property type="entry name" value="TGS"/>
    <property type="match status" value="1"/>
</dbReference>
<dbReference type="FunFam" id="1.10.3210.10:FF:000001">
    <property type="entry name" value="GTP pyrophosphokinase RelA"/>
    <property type="match status" value="1"/>
</dbReference>
<dbReference type="InterPro" id="IPR045600">
    <property type="entry name" value="RelA/SpoT_AH_RIS"/>
</dbReference>
<dbReference type="EMBL" id="QWDC01000004">
    <property type="protein sequence ID" value="RFZ90535.1"/>
    <property type="molecule type" value="Genomic_DNA"/>
</dbReference>
<dbReference type="InterPro" id="IPR045865">
    <property type="entry name" value="ACT-like_dom_sf"/>
</dbReference>
<dbReference type="Proteomes" id="UP000264217">
    <property type="component" value="Unassembled WGS sequence"/>
</dbReference>
<dbReference type="GO" id="GO:0015969">
    <property type="term" value="P:guanosine tetraphosphate metabolic process"/>
    <property type="evidence" value="ECO:0007669"/>
    <property type="project" value="InterPro"/>
</dbReference>
<dbReference type="InterPro" id="IPR004811">
    <property type="entry name" value="RelA/Spo_fam"/>
</dbReference>
<evidence type="ECO:0000256" key="1">
    <source>
        <dbReference type="ARBA" id="ARBA00025704"/>
    </source>
</evidence>